<dbReference type="GO" id="GO:0009055">
    <property type="term" value="F:electron transfer activity"/>
    <property type="evidence" value="ECO:0007669"/>
    <property type="project" value="InterPro"/>
</dbReference>
<dbReference type="Gene3D" id="1.10.760.10">
    <property type="entry name" value="Cytochrome c-like domain"/>
    <property type="match status" value="1"/>
</dbReference>
<keyword evidence="3 4" id="KW-0408">Iron</keyword>
<dbReference type="GO" id="GO:0046872">
    <property type="term" value="F:metal ion binding"/>
    <property type="evidence" value="ECO:0007669"/>
    <property type="project" value="UniProtKB-KW"/>
</dbReference>
<gene>
    <name evidence="8" type="ORF">HMJ29_01950</name>
</gene>
<dbReference type="PANTHER" id="PTHR39425:SF1">
    <property type="entry name" value="CYTOCHROME C7-LIKE DOMAIN-CONTAINING PROTEIN"/>
    <property type="match status" value="1"/>
</dbReference>
<evidence type="ECO:0000313" key="8">
    <source>
        <dbReference type="EMBL" id="QJX45760.1"/>
    </source>
</evidence>
<feature type="transmembrane region" description="Helical" evidence="5">
    <location>
        <begin position="194"/>
        <end position="217"/>
    </location>
</feature>
<evidence type="ECO:0000313" key="9">
    <source>
        <dbReference type="Proteomes" id="UP000501623"/>
    </source>
</evidence>
<feature type="transmembrane region" description="Helical" evidence="5">
    <location>
        <begin position="248"/>
        <end position="267"/>
    </location>
</feature>
<evidence type="ECO:0000256" key="1">
    <source>
        <dbReference type="ARBA" id="ARBA00022617"/>
    </source>
</evidence>
<feature type="domain" description="Cytochrome c" evidence="7">
    <location>
        <begin position="66"/>
        <end position="157"/>
    </location>
</feature>
<keyword evidence="5" id="KW-0812">Transmembrane</keyword>
<keyword evidence="9" id="KW-1185">Reference proteome</keyword>
<dbReference type="SUPFAM" id="SSF48695">
    <property type="entry name" value="Multiheme cytochromes"/>
    <property type="match status" value="1"/>
</dbReference>
<keyword evidence="5" id="KW-0472">Membrane</keyword>
<protein>
    <submittedName>
        <fullName evidence="8">C-type cytochrome</fullName>
    </submittedName>
</protein>
<dbReference type="Proteomes" id="UP000501623">
    <property type="component" value="Chromosome"/>
</dbReference>
<keyword evidence="2 4" id="KW-0479">Metal-binding</keyword>
<feature type="chain" id="PRO_5026738322" evidence="6">
    <location>
        <begin position="29"/>
        <end position="447"/>
    </location>
</feature>
<keyword evidence="1 4" id="KW-0349">Heme</keyword>
<name>A0A6M6BCV6_9BACT</name>
<dbReference type="CDD" id="cd08168">
    <property type="entry name" value="Cytochrom_C3"/>
    <property type="match status" value="1"/>
</dbReference>
<dbReference type="Gene3D" id="3.90.10.10">
    <property type="entry name" value="Cytochrome C3"/>
    <property type="match status" value="2"/>
</dbReference>
<keyword evidence="5" id="KW-1133">Transmembrane helix</keyword>
<evidence type="ECO:0000256" key="4">
    <source>
        <dbReference type="PROSITE-ProRule" id="PRU00433"/>
    </source>
</evidence>
<dbReference type="GO" id="GO:0020037">
    <property type="term" value="F:heme binding"/>
    <property type="evidence" value="ECO:0007669"/>
    <property type="project" value="InterPro"/>
</dbReference>
<keyword evidence="6" id="KW-0732">Signal</keyword>
<accession>A0A6M6BCV6</accession>
<evidence type="ECO:0000259" key="7">
    <source>
        <dbReference type="PROSITE" id="PS51007"/>
    </source>
</evidence>
<dbReference type="InterPro" id="IPR029467">
    <property type="entry name" value="Cyt_c7-like"/>
</dbReference>
<dbReference type="SUPFAM" id="SSF46626">
    <property type="entry name" value="Cytochrome c"/>
    <property type="match status" value="1"/>
</dbReference>
<dbReference type="RefSeq" id="WP_171589903.1">
    <property type="nucleotide sequence ID" value="NZ_CP053538.1"/>
</dbReference>
<dbReference type="KEGG" id="hts:HMJ29_01950"/>
<dbReference type="Pfam" id="PF14522">
    <property type="entry name" value="Cytochrome_C7"/>
    <property type="match status" value="1"/>
</dbReference>
<reference evidence="8 9" key="1">
    <citation type="submission" date="2020-05" db="EMBL/GenBank/DDBJ databases">
        <title>Complete genome sequence of Hymenobacter sp. TS19 in Coasted Sand Dune.</title>
        <authorList>
            <person name="Lee J.-H."/>
            <person name="Jung J.-H."/>
            <person name="Jeong S."/>
            <person name="Zhao L."/>
            <person name="Kim M.-K."/>
            <person name="Seo H.-S."/>
            <person name="Lim S."/>
        </authorList>
    </citation>
    <scope>NUCLEOTIDE SEQUENCE [LARGE SCALE GENOMIC DNA]</scope>
    <source>
        <strain evidence="8 9">TS19</strain>
    </source>
</reference>
<evidence type="ECO:0000256" key="6">
    <source>
        <dbReference type="SAM" id="SignalP"/>
    </source>
</evidence>
<sequence>MNSIRLRSLPHLLLALFLTFAAYGQALAQTVGSAPAVSKEGVAPDATAGATPATATAPAAGGGDAAAIAAGDALFKGNCAQCHAVNEVVVGPALAGITKRRPMSWIIPWIKNSSKVVASGDDYAVKLFNQYGKQQMPSFQLSDQEITSIVAWVTSQEGGKPGAVANNQGTNITPGDGAETPGADGAGAGSYMNILLIVLVVVLIVLVVTLVIIANIMKDVLRGRKDLDGRDVEVIEQRFDYSKIYKSTAVRAIVGIVFVLAVLYESVQGAMGVGLQQGYQPTQPIAFSHKLHAGENQINCAYCHTSVYKSKSANIPSANICMNCHSQIKTESPEIKKIYRAIERKQPIQWVRIHNLPDLAYFNHSQHTQVGGIECQTCHGPIQNMEVVYQYSPLTMGWCINCHRETPLNTKGNAYYDNLVKLHDAKNGAVPFTVSSNGGTECSKCHY</sequence>
<feature type="signal peptide" evidence="6">
    <location>
        <begin position="1"/>
        <end position="28"/>
    </location>
</feature>
<dbReference type="PANTHER" id="PTHR39425">
    <property type="entry name" value="LIPOPROTEIN CYTOCHROME C"/>
    <property type="match status" value="1"/>
</dbReference>
<evidence type="ECO:0000256" key="3">
    <source>
        <dbReference type="ARBA" id="ARBA00023004"/>
    </source>
</evidence>
<dbReference type="EMBL" id="CP053538">
    <property type="protein sequence ID" value="QJX45760.1"/>
    <property type="molecule type" value="Genomic_DNA"/>
</dbReference>
<dbReference type="AlphaFoldDB" id="A0A6M6BCV6"/>
<dbReference type="InterPro" id="IPR036280">
    <property type="entry name" value="Multihaem_cyt_sf"/>
</dbReference>
<dbReference type="Pfam" id="PF00034">
    <property type="entry name" value="Cytochrom_C"/>
    <property type="match status" value="1"/>
</dbReference>
<dbReference type="InterPro" id="IPR036909">
    <property type="entry name" value="Cyt_c-like_dom_sf"/>
</dbReference>
<proteinExistence type="predicted"/>
<dbReference type="PROSITE" id="PS51007">
    <property type="entry name" value="CYTC"/>
    <property type="match status" value="1"/>
</dbReference>
<organism evidence="8 9">
    <name type="scientific">Hymenobacter taeanensis</name>
    <dbReference type="NCBI Taxonomy" id="2735321"/>
    <lineage>
        <taxon>Bacteria</taxon>
        <taxon>Pseudomonadati</taxon>
        <taxon>Bacteroidota</taxon>
        <taxon>Cytophagia</taxon>
        <taxon>Cytophagales</taxon>
        <taxon>Hymenobacteraceae</taxon>
        <taxon>Hymenobacter</taxon>
    </lineage>
</organism>
<dbReference type="InterPro" id="IPR009056">
    <property type="entry name" value="Cyt_c-like_dom"/>
</dbReference>
<evidence type="ECO:0000256" key="5">
    <source>
        <dbReference type="SAM" id="Phobius"/>
    </source>
</evidence>
<evidence type="ECO:0000256" key="2">
    <source>
        <dbReference type="ARBA" id="ARBA00022723"/>
    </source>
</evidence>